<protein>
    <submittedName>
        <fullName evidence="1">Uncharacterized protein</fullName>
    </submittedName>
</protein>
<dbReference type="OrthoDB" id="4625800at2"/>
<proteinExistence type="predicted"/>
<reference evidence="1 2" key="1">
    <citation type="submission" date="2019-11" db="EMBL/GenBank/DDBJ databases">
        <authorList>
            <person name="Holert J."/>
        </authorList>
    </citation>
    <scope>NUCLEOTIDE SEQUENCE [LARGE SCALE GENOMIC DNA]</scope>
    <source>
        <strain evidence="1">BC8_1</strain>
    </source>
</reference>
<evidence type="ECO:0000313" key="2">
    <source>
        <dbReference type="Proteomes" id="UP000430146"/>
    </source>
</evidence>
<evidence type="ECO:0000313" key="1">
    <source>
        <dbReference type="EMBL" id="CAA0116472.1"/>
    </source>
</evidence>
<dbReference type="RefSeq" id="WP_159230531.1">
    <property type="nucleotide sequence ID" value="NZ_CACSIP010000014.1"/>
</dbReference>
<gene>
    <name evidence="1" type="ORF">AELLOGFF_03908</name>
</gene>
<dbReference type="EMBL" id="CACSIP010000014">
    <property type="protein sequence ID" value="CAA0116472.1"/>
    <property type="molecule type" value="Genomic_DNA"/>
</dbReference>
<name>A0A5S9QEY3_MYCVN</name>
<keyword evidence="2" id="KW-1185">Reference proteome</keyword>
<dbReference type="Proteomes" id="UP000430146">
    <property type="component" value="Unassembled WGS sequence"/>
</dbReference>
<sequence length="105" mass="11480">MSTRDDVKEDLATVYPRLTRPDIEHVVGLLNRAPAADRGMSIATALKPVLPEVAARLETLSTDEVTEYLRVLRGVGTVTLQSWTDPTGPGPGIEQITTFIDEFES</sequence>
<accession>A0A5S9QEY3</accession>
<organism evidence="1 2">
    <name type="scientific">Mycolicibacterium vanbaalenii</name>
    <name type="common">Mycobacterium vanbaalenii</name>
    <dbReference type="NCBI Taxonomy" id="110539"/>
    <lineage>
        <taxon>Bacteria</taxon>
        <taxon>Bacillati</taxon>
        <taxon>Actinomycetota</taxon>
        <taxon>Actinomycetes</taxon>
        <taxon>Mycobacteriales</taxon>
        <taxon>Mycobacteriaceae</taxon>
        <taxon>Mycolicibacterium</taxon>
    </lineage>
</organism>
<dbReference type="AlphaFoldDB" id="A0A5S9QEY3"/>